<feature type="transmembrane region" description="Helical" evidence="10">
    <location>
        <begin position="52"/>
        <end position="78"/>
    </location>
</feature>
<dbReference type="GO" id="GO:0046677">
    <property type="term" value="P:response to antibiotic"/>
    <property type="evidence" value="ECO:0007669"/>
    <property type="project" value="UniProtKB-KW"/>
</dbReference>
<dbReference type="RefSeq" id="WP_163052259.1">
    <property type="nucleotide sequence ID" value="NZ_AP019695.1"/>
</dbReference>
<dbReference type="Proteomes" id="UP000464754">
    <property type="component" value="Chromosome"/>
</dbReference>
<reference evidence="12" key="1">
    <citation type="submission" date="2019-05" db="EMBL/GenBank/DDBJ databases">
        <title>Complete genome sequencing of Absiella argi strain JCM 30884.</title>
        <authorList>
            <person name="Sakamoto M."/>
            <person name="Murakami T."/>
            <person name="Mori H."/>
        </authorList>
    </citation>
    <scope>NUCLEOTIDE SEQUENCE [LARGE SCALE GENOMIC DNA]</scope>
    <source>
        <strain evidence="12">JCM 30884</strain>
    </source>
</reference>
<evidence type="ECO:0000256" key="1">
    <source>
        <dbReference type="ARBA" id="ARBA00004651"/>
    </source>
</evidence>
<keyword evidence="9" id="KW-0046">Antibiotic resistance</keyword>
<feature type="transmembrane region" description="Helical" evidence="10">
    <location>
        <begin position="20"/>
        <end position="40"/>
    </location>
</feature>
<feature type="transmembrane region" description="Helical" evidence="10">
    <location>
        <begin position="174"/>
        <end position="194"/>
    </location>
</feature>
<dbReference type="InterPro" id="IPR048279">
    <property type="entry name" value="MdtK-like"/>
</dbReference>
<evidence type="ECO:0000256" key="3">
    <source>
        <dbReference type="ARBA" id="ARBA00022106"/>
    </source>
</evidence>
<dbReference type="PANTHER" id="PTHR43823:SF3">
    <property type="entry name" value="MULTIDRUG EXPORT PROTEIN MEPA"/>
    <property type="match status" value="1"/>
</dbReference>
<feature type="transmembrane region" description="Helical" evidence="10">
    <location>
        <begin position="141"/>
        <end position="162"/>
    </location>
</feature>
<feature type="transmembrane region" description="Helical" evidence="10">
    <location>
        <begin position="200"/>
        <end position="221"/>
    </location>
</feature>
<dbReference type="PIRSF" id="PIRSF006603">
    <property type="entry name" value="DinF"/>
    <property type="match status" value="1"/>
</dbReference>
<accession>A0A6N4TJQ7</accession>
<keyword evidence="5" id="KW-1003">Cell membrane</keyword>
<dbReference type="GO" id="GO:0042910">
    <property type="term" value="F:xenobiotic transmembrane transporter activity"/>
    <property type="evidence" value="ECO:0007669"/>
    <property type="project" value="InterPro"/>
</dbReference>
<feature type="transmembrane region" description="Helical" evidence="10">
    <location>
        <begin position="393"/>
        <end position="413"/>
    </location>
</feature>
<feature type="transmembrane region" description="Helical" evidence="10">
    <location>
        <begin position="324"/>
        <end position="343"/>
    </location>
</feature>
<proteinExistence type="inferred from homology"/>
<keyword evidence="12" id="KW-1185">Reference proteome</keyword>
<keyword evidence="4" id="KW-0813">Transport</keyword>
<evidence type="ECO:0000313" key="11">
    <source>
        <dbReference type="EMBL" id="BBK23270.1"/>
    </source>
</evidence>
<feature type="transmembrane region" description="Helical" evidence="10">
    <location>
        <begin position="363"/>
        <end position="381"/>
    </location>
</feature>
<dbReference type="PANTHER" id="PTHR43823">
    <property type="entry name" value="SPORULATION PROTEIN YKVU"/>
    <property type="match status" value="1"/>
</dbReference>
<keyword evidence="6 10" id="KW-0812">Transmembrane</keyword>
<evidence type="ECO:0000256" key="9">
    <source>
        <dbReference type="ARBA" id="ARBA00023251"/>
    </source>
</evidence>
<dbReference type="NCBIfam" id="TIGR00797">
    <property type="entry name" value="matE"/>
    <property type="match status" value="1"/>
</dbReference>
<gene>
    <name evidence="11" type="ORF">Aargi30884_21730</name>
</gene>
<dbReference type="GO" id="GO:0005886">
    <property type="term" value="C:plasma membrane"/>
    <property type="evidence" value="ECO:0007669"/>
    <property type="project" value="UniProtKB-SubCell"/>
</dbReference>
<evidence type="ECO:0000256" key="4">
    <source>
        <dbReference type="ARBA" id="ARBA00022448"/>
    </source>
</evidence>
<feature type="transmembrane region" description="Helical" evidence="10">
    <location>
        <begin position="433"/>
        <end position="451"/>
    </location>
</feature>
<feature type="transmembrane region" description="Helical" evidence="10">
    <location>
        <begin position="99"/>
        <end position="121"/>
    </location>
</feature>
<evidence type="ECO:0000256" key="8">
    <source>
        <dbReference type="ARBA" id="ARBA00023136"/>
    </source>
</evidence>
<comment type="similarity">
    <text evidence="2">Belongs to the multi antimicrobial extrusion (MATE) (TC 2.A.66.1) family. MepA subfamily.</text>
</comment>
<dbReference type="GO" id="GO:0015297">
    <property type="term" value="F:antiporter activity"/>
    <property type="evidence" value="ECO:0007669"/>
    <property type="project" value="InterPro"/>
</dbReference>
<dbReference type="CDD" id="cd13143">
    <property type="entry name" value="MATE_MepA_like"/>
    <property type="match status" value="1"/>
</dbReference>
<dbReference type="InterPro" id="IPR002528">
    <property type="entry name" value="MATE_fam"/>
</dbReference>
<evidence type="ECO:0000256" key="2">
    <source>
        <dbReference type="ARBA" id="ARBA00008417"/>
    </source>
</evidence>
<evidence type="ECO:0000256" key="5">
    <source>
        <dbReference type="ARBA" id="ARBA00022475"/>
    </source>
</evidence>
<dbReference type="InterPro" id="IPR045070">
    <property type="entry name" value="MATE_MepA-like"/>
</dbReference>
<evidence type="ECO:0000313" key="12">
    <source>
        <dbReference type="Proteomes" id="UP000464754"/>
    </source>
</evidence>
<organism evidence="11 12">
    <name type="scientific">Amedibacterium intestinale</name>
    <dbReference type="NCBI Taxonomy" id="2583452"/>
    <lineage>
        <taxon>Bacteria</taxon>
        <taxon>Bacillati</taxon>
        <taxon>Bacillota</taxon>
        <taxon>Erysipelotrichia</taxon>
        <taxon>Erysipelotrichales</taxon>
        <taxon>Erysipelotrichaceae</taxon>
        <taxon>Amedibacterium</taxon>
    </lineage>
</organism>
<comment type="subcellular location">
    <subcellularLocation>
        <location evidence="1">Cell membrane</location>
        <topology evidence="1">Multi-pass membrane protein</topology>
    </subcellularLocation>
</comment>
<evidence type="ECO:0000256" key="7">
    <source>
        <dbReference type="ARBA" id="ARBA00022989"/>
    </source>
</evidence>
<dbReference type="InterPro" id="IPR051327">
    <property type="entry name" value="MATE_MepA_subfamily"/>
</dbReference>
<protein>
    <recommendedName>
        <fullName evidence="3">Multidrug export protein MepA</fullName>
    </recommendedName>
</protein>
<sequence>MKLKMSQEVDLGKEPVGRLLFILAVPTILSQIVNALYNMVDRMYIGHIPEVGAAALTGVGVCFPIIMIVSAFAYLVGMGGAPRASILMGKKDNKGAEKILGNCFSALFITSLLLTIVVLVFKELLLLLFGASENTLPYAISYINIYAIGTIFVQMTLGLNAFISAQGFSKISMLTVCIGAVTNIVLDPIFIFGLDMGVRGAALATVLSQSISAVWAIYFLVGKNTILKLKKENFPISKDVLLPCISLGVAPFIMQSTESILVLCFNSSLLQYGGDLAVGAMTILSSCMQFAMLPLQGLTQGGQPIISYNYGANNSERVKKGFKLILLSSLIYTSIIWLIAMFAPQLMVMIFTNDADLVPLTVWALRIYMAGMIVMGAQVACQQTFIAFAKPKISTFLALFRKIIVLIPLIYLLPTFMENDVEAVFLAEPIADFIATTTTVILFIITIKKLLKGMREKEKQKEIKH</sequence>
<evidence type="ECO:0000256" key="10">
    <source>
        <dbReference type="SAM" id="Phobius"/>
    </source>
</evidence>
<dbReference type="EMBL" id="AP019695">
    <property type="protein sequence ID" value="BBK23270.1"/>
    <property type="molecule type" value="Genomic_DNA"/>
</dbReference>
<dbReference type="AlphaFoldDB" id="A0A6N4TJQ7"/>
<dbReference type="Pfam" id="PF01554">
    <property type="entry name" value="MatE"/>
    <property type="match status" value="2"/>
</dbReference>
<evidence type="ECO:0000256" key="6">
    <source>
        <dbReference type="ARBA" id="ARBA00022692"/>
    </source>
</evidence>
<name>A0A6N4TJQ7_9FIRM</name>
<keyword evidence="7 10" id="KW-1133">Transmembrane helix</keyword>
<keyword evidence="8 10" id="KW-0472">Membrane</keyword>
<dbReference type="KEGG" id="aarg:Aargi30884_21730"/>